<proteinExistence type="predicted"/>
<name>A0A7W4UWI5_LEIAQ</name>
<feature type="domain" description="HTH tetR-type" evidence="5">
    <location>
        <begin position="6"/>
        <end position="66"/>
    </location>
</feature>
<evidence type="ECO:0000259" key="5">
    <source>
        <dbReference type="PROSITE" id="PS50977"/>
    </source>
</evidence>
<protein>
    <submittedName>
        <fullName evidence="6">AcrR family transcriptional regulator</fullName>
    </submittedName>
</protein>
<dbReference type="SUPFAM" id="SSF46689">
    <property type="entry name" value="Homeodomain-like"/>
    <property type="match status" value="1"/>
</dbReference>
<dbReference type="InterPro" id="IPR009057">
    <property type="entry name" value="Homeodomain-like_sf"/>
</dbReference>
<dbReference type="EMBL" id="JACHVP010000002">
    <property type="protein sequence ID" value="MBB2967322.1"/>
    <property type="molecule type" value="Genomic_DNA"/>
</dbReference>
<dbReference type="PROSITE" id="PS50977">
    <property type="entry name" value="HTH_TETR_2"/>
    <property type="match status" value="1"/>
</dbReference>
<organism evidence="6 7">
    <name type="scientific">Leifsonia aquatica</name>
    <name type="common">Corynebacterium aquaticum</name>
    <dbReference type="NCBI Taxonomy" id="144185"/>
    <lineage>
        <taxon>Bacteria</taxon>
        <taxon>Bacillati</taxon>
        <taxon>Actinomycetota</taxon>
        <taxon>Actinomycetes</taxon>
        <taxon>Micrococcales</taxon>
        <taxon>Microbacteriaceae</taxon>
        <taxon>Leifsonia</taxon>
    </lineage>
</organism>
<dbReference type="Gene3D" id="1.10.357.10">
    <property type="entry name" value="Tetracycline Repressor, domain 2"/>
    <property type="match status" value="1"/>
</dbReference>
<evidence type="ECO:0000313" key="6">
    <source>
        <dbReference type="EMBL" id="MBB2967322.1"/>
    </source>
</evidence>
<dbReference type="RefSeq" id="WP_021762607.1">
    <property type="nucleotide sequence ID" value="NZ_JACHVP010000002.1"/>
</dbReference>
<evidence type="ECO:0000256" key="4">
    <source>
        <dbReference type="PROSITE-ProRule" id="PRU00335"/>
    </source>
</evidence>
<evidence type="ECO:0000256" key="3">
    <source>
        <dbReference type="ARBA" id="ARBA00023163"/>
    </source>
</evidence>
<evidence type="ECO:0000313" key="7">
    <source>
        <dbReference type="Proteomes" id="UP000538196"/>
    </source>
</evidence>
<keyword evidence="7" id="KW-1185">Reference proteome</keyword>
<dbReference type="AlphaFoldDB" id="A0A7W4UWI5"/>
<reference evidence="6 7" key="1">
    <citation type="submission" date="2020-08" db="EMBL/GenBank/DDBJ databases">
        <title>Sequencing the genomes of 1000 actinobacteria strains.</title>
        <authorList>
            <person name="Klenk H.-P."/>
        </authorList>
    </citation>
    <scope>NUCLEOTIDE SEQUENCE [LARGE SCALE GENOMIC DNA]</scope>
    <source>
        <strain evidence="6 7">DSM 20146</strain>
    </source>
</reference>
<dbReference type="InterPro" id="IPR023772">
    <property type="entry name" value="DNA-bd_HTH_TetR-type_CS"/>
</dbReference>
<dbReference type="InterPro" id="IPR001647">
    <property type="entry name" value="HTH_TetR"/>
</dbReference>
<dbReference type="PANTHER" id="PTHR30055:SF238">
    <property type="entry name" value="MYCOFACTOCIN BIOSYNTHESIS TRANSCRIPTIONAL REGULATOR MFTR-RELATED"/>
    <property type="match status" value="1"/>
</dbReference>
<keyword evidence="1" id="KW-0805">Transcription regulation</keyword>
<dbReference type="InterPro" id="IPR050109">
    <property type="entry name" value="HTH-type_TetR-like_transc_reg"/>
</dbReference>
<keyword evidence="3" id="KW-0804">Transcription</keyword>
<dbReference type="PRINTS" id="PR00455">
    <property type="entry name" value="HTHTETR"/>
</dbReference>
<evidence type="ECO:0000256" key="2">
    <source>
        <dbReference type="ARBA" id="ARBA00023125"/>
    </source>
</evidence>
<dbReference type="Pfam" id="PF00440">
    <property type="entry name" value="TetR_N"/>
    <property type="match status" value="1"/>
</dbReference>
<feature type="DNA-binding region" description="H-T-H motif" evidence="4">
    <location>
        <begin position="29"/>
        <end position="48"/>
    </location>
</feature>
<dbReference type="PROSITE" id="PS01081">
    <property type="entry name" value="HTH_TETR_1"/>
    <property type="match status" value="1"/>
</dbReference>
<dbReference type="PANTHER" id="PTHR30055">
    <property type="entry name" value="HTH-TYPE TRANSCRIPTIONAL REGULATOR RUTR"/>
    <property type="match status" value="1"/>
</dbReference>
<dbReference type="Proteomes" id="UP000538196">
    <property type="component" value="Unassembled WGS sequence"/>
</dbReference>
<gene>
    <name evidence="6" type="ORF">FHX33_002085</name>
</gene>
<dbReference type="GO" id="GO:0000976">
    <property type="term" value="F:transcription cis-regulatory region binding"/>
    <property type="evidence" value="ECO:0007669"/>
    <property type="project" value="TreeGrafter"/>
</dbReference>
<sequence>MGRWEPDAQGRMRLAALELYLDPGFEQTTVADIAERAGVTERTFFRYFTDKREVLFDATGQMEHDVLAVLAATDPSLPALDAAGEALADGTAMLEERREYARRRAAAIAANASLQERELLKLAQLGEAVADALRARGVAEPEASIAAETAVAAFKVAFAAWIGDDAPGTLAERVRGVMGRLRALAALD</sequence>
<dbReference type="GO" id="GO:0003700">
    <property type="term" value="F:DNA-binding transcription factor activity"/>
    <property type="evidence" value="ECO:0007669"/>
    <property type="project" value="TreeGrafter"/>
</dbReference>
<comment type="caution">
    <text evidence="6">The sequence shown here is derived from an EMBL/GenBank/DDBJ whole genome shotgun (WGS) entry which is preliminary data.</text>
</comment>
<accession>A0A7W4UWI5</accession>
<keyword evidence="2 4" id="KW-0238">DNA-binding</keyword>
<evidence type="ECO:0000256" key="1">
    <source>
        <dbReference type="ARBA" id="ARBA00023015"/>
    </source>
</evidence>